<feature type="domain" description="Peptidase C14 caspase" evidence="1">
    <location>
        <begin position="4"/>
        <end position="185"/>
    </location>
</feature>
<protein>
    <submittedName>
        <fullName evidence="2">Caspase family protein</fullName>
    </submittedName>
</protein>
<dbReference type="Pfam" id="PF00656">
    <property type="entry name" value="Peptidase_C14"/>
    <property type="match status" value="1"/>
</dbReference>
<dbReference type="AlphaFoldDB" id="A0A494VXB4"/>
<dbReference type="GO" id="GO:0004197">
    <property type="term" value="F:cysteine-type endopeptidase activity"/>
    <property type="evidence" value="ECO:0007669"/>
    <property type="project" value="InterPro"/>
</dbReference>
<dbReference type="SUPFAM" id="SSF52129">
    <property type="entry name" value="Caspase-like"/>
    <property type="match status" value="1"/>
</dbReference>
<dbReference type="InterPro" id="IPR011600">
    <property type="entry name" value="Pept_C14_caspase"/>
</dbReference>
<keyword evidence="3" id="KW-1185">Reference proteome</keyword>
<dbReference type="GO" id="GO:0006508">
    <property type="term" value="P:proteolysis"/>
    <property type="evidence" value="ECO:0007669"/>
    <property type="project" value="InterPro"/>
</dbReference>
<dbReference type="Gene3D" id="3.40.50.1460">
    <property type="match status" value="1"/>
</dbReference>
<evidence type="ECO:0000313" key="2">
    <source>
        <dbReference type="EMBL" id="AYL98110.1"/>
    </source>
</evidence>
<name>A0A494VXB4_9SPHI</name>
<sequence>MNKRILIIGNTDGLPGVKIDIANYQKFFKSEYGGGWLEFEFVIKTDPSLIELSLTLSRLKQLNLDYLIVIFSGHGGQDRETVLELNSSGEAITESALKYLAPRQLNIFDCCRSFPSPQVETRLNERFTKAFSAATGTREKFEKRIMQAIPQQASLYSCSIGEVSHDTATGGVYSRHLIDAATSSINEFQLVGTAHNTAAVLTKNEFRDQNPEAVLVKSLSSQQLIIGIDPNYSKLI</sequence>
<evidence type="ECO:0000259" key="1">
    <source>
        <dbReference type="Pfam" id="PF00656"/>
    </source>
</evidence>
<reference evidence="2 3" key="1">
    <citation type="submission" date="2018-10" db="EMBL/GenBank/DDBJ databases">
        <title>Genome sequencing of Mucilaginibacter sp. HYN0043.</title>
        <authorList>
            <person name="Kim M."/>
            <person name="Yi H."/>
        </authorList>
    </citation>
    <scope>NUCLEOTIDE SEQUENCE [LARGE SCALE GENOMIC DNA]</scope>
    <source>
        <strain evidence="2 3">HYN0043</strain>
    </source>
</reference>
<dbReference type="InterPro" id="IPR029030">
    <property type="entry name" value="Caspase-like_dom_sf"/>
</dbReference>
<evidence type="ECO:0000313" key="3">
    <source>
        <dbReference type="Proteomes" id="UP000270046"/>
    </source>
</evidence>
<dbReference type="OrthoDB" id="639945at2"/>
<gene>
    <name evidence="2" type="ORF">HYN43_023725</name>
</gene>
<dbReference type="EMBL" id="CP032869">
    <property type="protein sequence ID" value="AYL98110.1"/>
    <property type="molecule type" value="Genomic_DNA"/>
</dbReference>
<accession>A0A494VXB4</accession>
<dbReference type="RefSeq" id="WP_119406391.1">
    <property type="nucleotide sequence ID" value="NZ_CP032869.1"/>
</dbReference>
<proteinExistence type="predicted"/>
<dbReference type="Proteomes" id="UP000270046">
    <property type="component" value="Chromosome"/>
</dbReference>
<organism evidence="2 3">
    <name type="scientific">Mucilaginibacter celer</name>
    <dbReference type="NCBI Taxonomy" id="2305508"/>
    <lineage>
        <taxon>Bacteria</taxon>
        <taxon>Pseudomonadati</taxon>
        <taxon>Bacteroidota</taxon>
        <taxon>Sphingobacteriia</taxon>
        <taxon>Sphingobacteriales</taxon>
        <taxon>Sphingobacteriaceae</taxon>
        <taxon>Mucilaginibacter</taxon>
    </lineage>
</organism>
<dbReference type="KEGG" id="muh:HYN43_023725"/>